<accession>A0A9E4K9V4</accession>
<dbReference type="CDD" id="cd11648">
    <property type="entry name" value="RsmI"/>
    <property type="match status" value="1"/>
</dbReference>
<dbReference type="Gene3D" id="3.30.950.10">
    <property type="entry name" value="Methyltransferase, Cobalt-precorrin-4 Transmethylase, Domain 2"/>
    <property type="match status" value="1"/>
</dbReference>
<dbReference type="GO" id="GO:0070677">
    <property type="term" value="F:rRNA (cytosine-2'-O-)-methyltransferase activity"/>
    <property type="evidence" value="ECO:0007669"/>
    <property type="project" value="UniProtKB-UniRule"/>
</dbReference>
<dbReference type="InterPro" id="IPR008189">
    <property type="entry name" value="rRNA_ssu_MeTfrase_I"/>
</dbReference>
<feature type="domain" description="Tetrapyrrole methylase" evidence="7">
    <location>
        <begin position="6"/>
        <end position="205"/>
    </location>
</feature>
<keyword evidence="3 6" id="KW-0489">Methyltransferase</keyword>
<keyword evidence="1 6" id="KW-0963">Cytoplasm</keyword>
<dbReference type="FunFam" id="3.30.950.10:FF:000002">
    <property type="entry name" value="Ribosomal RNA small subunit methyltransferase I"/>
    <property type="match status" value="1"/>
</dbReference>
<evidence type="ECO:0000313" key="9">
    <source>
        <dbReference type="EMBL" id="MCG7941129.1"/>
    </source>
</evidence>
<organism evidence="9 10">
    <name type="scientific">Candidatus Thiodiazotropha lotti</name>
    <dbReference type="NCBI Taxonomy" id="2792787"/>
    <lineage>
        <taxon>Bacteria</taxon>
        <taxon>Pseudomonadati</taxon>
        <taxon>Pseudomonadota</taxon>
        <taxon>Gammaproteobacteria</taxon>
        <taxon>Chromatiales</taxon>
        <taxon>Sedimenticolaceae</taxon>
        <taxon>Candidatus Thiodiazotropha</taxon>
    </lineage>
</organism>
<keyword evidence="4 6" id="KW-0808">Transferase</keyword>
<evidence type="ECO:0000259" key="7">
    <source>
        <dbReference type="Pfam" id="PF00590"/>
    </source>
</evidence>
<evidence type="ECO:0000259" key="8">
    <source>
        <dbReference type="Pfam" id="PF23016"/>
    </source>
</evidence>
<protein>
    <recommendedName>
        <fullName evidence="6">Ribosomal RNA small subunit methyltransferase I</fullName>
        <ecNumber evidence="6">2.1.1.198</ecNumber>
    </recommendedName>
    <alternativeName>
        <fullName evidence="6">16S rRNA 2'-O-ribose C1402 methyltransferase</fullName>
    </alternativeName>
    <alternativeName>
        <fullName evidence="6">rRNA (cytidine-2'-O-)-methyltransferase RsmI</fullName>
    </alternativeName>
</protein>
<dbReference type="SUPFAM" id="SSF53790">
    <property type="entry name" value="Tetrapyrrole methylase"/>
    <property type="match status" value="1"/>
</dbReference>
<dbReference type="InterPro" id="IPR035996">
    <property type="entry name" value="4pyrrol_Methylase_sf"/>
</dbReference>
<gene>
    <name evidence="6 9" type="primary">rsmI</name>
    <name evidence="9" type="ORF">JAZ04_20030</name>
</gene>
<evidence type="ECO:0000256" key="2">
    <source>
        <dbReference type="ARBA" id="ARBA00022552"/>
    </source>
</evidence>
<dbReference type="EC" id="2.1.1.198" evidence="6"/>
<dbReference type="InterPro" id="IPR014777">
    <property type="entry name" value="4pyrrole_Mease_sub1"/>
</dbReference>
<comment type="catalytic activity">
    <reaction evidence="6">
        <text>cytidine(1402) in 16S rRNA + S-adenosyl-L-methionine = 2'-O-methylcytidine(1402) in 16S rRNA + S-adenosyl-L-homocysteine + H(+)</text>
        <dbReference type="Rhea" id="RHEA:42924"/>
        <dbReference type="Rhea" id="RHEA-COMP:10285"/>
        <dbReference type="Rhea" id="RHEA-COMP:10286"/>
        <dbReference type="ChEBI" id="CHEBI:15378"/>
        <dbReference type="ChEBI" id="CHEBI:57856"/>
        <dbReference type="ChEBI" id="CHEBI:59789"/>
        <dbReference type="ChEBI" id="CHEBI:74495"/>
        <dbReference type="ChEBI" id="CHEBI:82748"/>
        <dbReference type="EC" id="2.1.1.198"/>
    </reaction>
</comment>
<name>A0A9E4K9V4_9GAMM</name>
<comment type="similarity">
    <text evidence="6">Belongs to the methyltransferase superfamily. RsmI family.</text>
</comment>
<evidence type="ECO:0000313" key="10">
    <source>
        <dbReference type="Proteomes" id="UP000886687"/>
    </source>
</evidence>
<dbReference type="PROSITE" id="PS01296">
    <property type="entry name" value="RSMI"/>
    <property type="match status" value="1"/>
</dbReference>
<dbReference type="InterPro" id="IPR000878">
    <property type="entry name" value="4pyrrol_Mease"/>
</dbReference>
<evidence type="ECO:0000256" key="1">
    <source>
        <dbReference type="ARBA" id="ARBA00022490"/>
    </source>
</evidence>
<dbReference type="InterPro" id="IPR018063">
    <property type="entry name" value="SAM_MeTrfase_RsmI_CS"/>
</dbReference>
<keyword evidence="5 6" id="KW-0949">S-adenosyl-L-methionine</keyword>
<evidence type="ECO:0000256" key="4">
    <source>
        <dbReference type="ARBA" id="ARBA00022679"/>
    </source>
</evidence>
<proteinExistence type="inferred from homology"/>
<keyword evidence="2 6" id="KW-0698">rRNA processing</keyword>
<dbReference type="InterPro" id="IPR014776">
    <property type="entry name" value="4pyrrole_Mease_sub2"/>
</dbReference>
<comment type="function">
    <text evidence="6">Catalyzes the 2'-O-methylation of the ribose of cytidine 1402 (C1402) in 16S rRNA.</text>
</comment>
<comment type="caution">
    <text evidence="9">The sequence shown here is derived from an EMBL/GenBank/DDBJ whole genome shotgun (WGS) entry which is preliminary data.</text>
</comment>
<reference evidence="9" key="1">
    <citation type="journal article" date="2021" name="Proc. Natl. Acad. Sci. U.S.A.">
        <title>Global biogeography of chemosynthetic symbionts reveals both localized and globally distributed symbiont groups. .</title>
        <authorList>
            <person name="Osvatic J.T."/>
            <person name="Wilkins L.G.E."/>
            <person name="Leibrecht L."/>
            <person name="Leray M."/>
            <person name="Zauner S."/>
            <person name="Polzin J."/>
            <person name="Camacho Y."/>
            <person name="Gros O."/>
            <person name="van Gils J.A."/>
            <person name="Eisen J.A."/>
            <person name="Petersen J.M."/>
            <person name="Yuen B."/>
        </authorList>
    </citation>
    <scope>NUCLEOTIDE SEQUENCE</scope>
    <source>
        <strain evidence="9">MAGL173</strain>
    </source>
</reference>
<dbReference type="PANTHER" id="PTHR46111">
    <property type="entry name" value="RIBOSOMAL RNA SMALL SUBUNIT METHYLTRANSFERASE I"/>
    <property type="match status" value="1"/>
</dbReference>
<evidence type="ECO:0000256" key="6">
    <source>
        <dbReference type="HAMAP-Rule" id="MF_01877"/>
    </source>
</evidence>
<evidence type="ECO:0000256" key="3">
    <source>
        <dbReference type="ARBA" id="ARBA00022603"/>
    </source>
</evidence>
<dbReference type="AlphaFoldDB" id="A0A9E4K9V4"/>
<comment type="subcellular location">
    <subcellularLocation>
        <location evidence="6">Cytoplasm</location>
    </subcellularLocation>
</comment>
<sequence>MSKGVLYVVATPIGNLDDLTPRAVEILKRVDFIAAEDTRHTRPLLRHYAIDTPMRSLHQFNERAKMDSLLAELDAGASIALVSDAGTPLISDPGFPLVRGFAAAGGQIVPIPGASALACALSAAGLPTDRFLFAGFPPRSRSQRQKWLQELANERATLVFYEASHRVVESLEDMSAVFGSERDAVIAREMTKTYETFLRGNLQSLRQILQQEEDQRKGEFVVLIEGSTVVSQSRVEVDVEQMLVTLLAELPLKQAVSLATSITGIKKNKLYNQALELSRA</sequence>
<dbReference type="HAMAP" id="MF_01877">
    <property type="entry name" value="16SrRNA_methyltr_I"/>
    <property type="match status" value="1"/>
</dbReference>
<dbReference type="EMBL" id="JAEPDI010000020">
    <property type="protein sequence ID" value="MCG7941129.1"/>
    <property type="molecule type" value="Genomic_DNA"/>
</dbReference>
<evidence type="ECO:0000256" key="5">
    <source>
        <dbReference type="ARBA" id="ARBA00022691"/>
    </source>
</evidence>
<dbReference type="Pfam" id="PF23016">
    <property type="entry name" value="RsmI_C"/>
    <property type="match status" value="1"/>
</dbReference>
<dbReference type="Proteomes" id="UP000886687">
    <property type="component" value="Unassembled WGS sequence"/>
</dbReference>
<dbReference type="Pfam" id="PF00590">
    <property type="entry name" value="TP_methylase"/>
    <property type="match status" value="1"/>
</dbReference>
<feature type="domain" description="RsmI HTH" evidence="8">
    <location>
        <begin position="236"/>
        <end position="277"/>
    </location>
</feature>
<dbReference type="PANTHER" id="PTHR46111:SF1">
    <property type="entry name" value="RIBOSOMAL RNA SMALL SUBUNIT METHYLTRANSFERASE I"/>
    <property type="match status" value="1"/>
</dbReference>
<dbReference type="NCBIfam" id="TIGR00096">
    <property type="entry name" value="16S rRNA (cytidine(1402)-2'-O)-methyltransferase"/>
    <property type="match status" value="1"/>
</dbReference>
<dbReference type="GO" id="GO:0005737">
    <property type="term" value="C:cytoplasm"/>
    <property type="evidence" value="ECO:0007669"/>
    <property type="project" value="UniProtKB-SubCell"/>
</dbReference>
<dbReference type="InterPro" id="IPR053910">
    <property type="entry name" value="RsmI_HTH"/>
</dbReference>
<dbReference type="Gene3D" id="3.40.1010.10">
    <property type="entry name" value="Cobalt-precorrin-4 Transmethylase, Domain 1"/>
    <property type="match status" value="1"/>
</dbReference>
<dbReference type="PIRSF" id="PIRSF005917">
    <property type="entry name" value="MTase_YraL"/>
    <property type="match status" value="1"/>
</dbReference>